<comment type="similarity">
    <text evidence="2">Belongs to the cation diffusion facilitator (CDF) transporter (TC 2.A.4) family. SLC30A subfamily.</text>
</comment>
<dbReference type="SUPFAM" id="SSF161111">
    <property type="entry name" value="Cation efflux protein transmembrane domain-like"/>
    <property type="match status" value="1"/>
</dbReference>
<keyword evidence="5" id="KW-0864">Zinc transport</keyword>
<feature type="transmembrane region" description="Helical" evidence="10">
    <location>
        <begin position="37"/>
        <end position="65"/>
    </location>
</feature>
<evidence type="ECO:0000259" key="11">
    <source>
        <dbReference type="Pfam" id="PF01545"/>
    </source>
</evidence>
<feature type="transmembrane region" description="Helical" evidence="10">
    <location>
        <begin position="102"/>
        <end position="123"/>
    </location>
</feature>
<evidence type="ECO:0000256" key="9">
    <source>
        <dbReference type="SAM" id="MobiDB-lite"/>
    </source>
</evidence>
<dbReference type="Proteomes" id="UP000274661">
    <property type="component" value="Unassembled WGS sequence"/>
</dbReference>
<evidence type="ECO:0000256" key="7">
    <source>
        <dbReference type="ARBA" id="ARBA00023065"/>
    </source>
</evidence>
<evidence type="ECO:0000256" key="5">
    <source>
        <dbReference type="ARBA" id="ARBA00022906"/>
    </source>
</evidence>
<dbReference type="PANTHER" id="PTHR11562:SF17">
    <property type="entry name" value="RE54080P-RELATED"/>
    <property type="match status" value="1"/>
</dbReference>
<evidence type="ECO:0000259" key="12">
    <source>
        <dbReference type="Pfam" id="PF16916"/>
    </source>
</evidence>
<evidence type="ECO:0000256" key="8">
    <source>
        <dbReference type="ARBA" id="ARBA00023136"/>
    </source>
</evidence>
<keyword evidence="14" id="KW-1185">Reference proteome</keyword>
<comment type="caution">
    <text evidence="13">The sequence shown here is derived from an EMBL/GenBank/DDBJ whole genome shotgun (WGS) entry which is preliminary data.</text>
</comment>
<evidence type="ECO:0000256" key="10">
    <source>
        <dbReference type="SAM" id="Phobius"/>
    </source>
</evidence>
<sequence>MAFAHGHHHHHGAHGRHDHAHAHDSAGQDAAHHGRAFLIGISLNVAFVIVETIAGFSANSVALIADAGHNLSDVLGLVVAWAGALMARRLPTKRFTYGLKKASILAALVNALLLMGAIGAIVAEGVRRLFEPSPSNGMTVIIVAALGIVVNGITALLFAGGREHDINIRGAFLHMAADAVVSAGVVIAGLVILRTGQEWIDPLTSIVVALIILWGSLGLLKESVWMTLAGVPQQIDLDEVNAALAGLPGVIAVHDLHVWPLSTTETALTAHLVMPAGHPGDDFLHRAADGMDRQFRIRHATFQVEIGAADCRLETRASG</sequence>
<keyword evidence="8 10" id="KW-0472">Membrane</keyword>
<dbReference type="InterPro" id="IPR058533">
    <property type="entry name" value="Cation_efflux_TM"/>
</dbReference>
<evidence type="ECO:0000256" key="4">
    <source>
        <dbReference type="ARBA" id="ARBA00022692"/>
    </source>
</evidence>
<dbReference type="OrthoDB" id="9809646at2"/>
<feature type="transmembrane region" description="Helical" evidence="10">
    <location>
        <begin position="199"/>
        <end position="220"/>
    </location>
</feature>
<dbReference type="Gene3D" id="1.20.1510.10">
    <property type="entry name" value="Cation efflux protein transmembrane domain"/>
    <property type="match status" value="1"/>
</dbReference>
<keyword evidence="7" id="KW-0406">Ion transport</keyword>
<dbReference type="EMBL" id="RWJF01000001">
    <property type="protein sequence ID" value="RST31606.1"/>
    <property type="molecule type" value="Genomic_DNA"/>
</dbReference>
<feature type="transmembrane region" description="Helical" evidence="10">
    <location>
        <begin position="71"/>
        <end position="90"/>
    </location>
</feature>
<evidence type="ECO:0000313" key="13">
    <source>
        <dbReference type="EMBL" id="RST31606.1"/>
    </source>
</evidence>
<dbReference type="PANTHER" id="PTHR11562">
    <property type="entry name" value="CATION EFFLUX PROTEIN/ ZINC TRANSPORTER"/>
    <property type="match status" value="1"/>
</dbReference>
<accession>A0A429VCJ6</accession>
<keyword evidence="4 10" id="KW-0812">Transmembrane</keyword>
<dbReference type="Pfam" id="PF01545">
    <property type="entry name" value="Cation_efflux"/>
    <property type="match status" value="1"/>
</dbReference>
<keyword evidence="3" id="KW-0813">Transport</keyword>
<dbReference type="InterPro" id="IPR036837">
    <property type="entry name" value="Cation_efflux_CTD_sf"/>
</dbReference>
<evidence type="ECO:0000313" key="14">
    <source>
        <dbReference type="Proteomes" id="UP000274661"/>
    </source>
</evidence>
<dbReference type="InterPro" id="IPR027469">
    <property type="entry name" value="Cation_efflux_TMD_sf"/>
</dbReference>
<keyword evidence="5" id="KW-0862">Zinc</keyword>
<evidence type="ECO:0000256" key="3">
    <source>
        <dbReference type="ARBA" id="ARBA00022448"/>
    </source>
</evidence>
<feature type="domain" description="Cation efflux protein cytoplasmic" evidence="12">
    <location>
        <begin position="232"/>
        <end position="305"/>
    </location>
</feature>
<dbReference type="Pfam" id="PF16916">
    <property type="entry name" value="ZT_dimer"/>
    <property type="match status" value="1"/>
</dbReference>
<dbReference type="InterPro" id="IPR050681">
    <property type="entry name" value="CDF/SLC30A"/>
</dbReference>
<dbReference type="SUPFAM" id="SSF160240">
    <property type="entry name" value="Cation efflux protein cytoplasmic domain-like"/>
    <property type="match status" value="1"/>
</dbReference>
<feature type="domain" description="Cation efflux protein transmembrane" evidence="11">
    <location>
        <begin position="38"/>
        <end position="224"/>
    </location>
</feature>
<feature type="transmembrane region" description="Helical" evidence="10">
    <location>
        <begin position="138"/>
        <end position="159"/>
    </location>
</feature>
<reference evidence="13 14" key="1">
    <citation type="submission" date="2018-12" db="EMBL/GenBank/DDBJ databases">
        <title>Sphingomonas sp. HMF7854 Genome sequencing and assembly.</title>
        <authorList>
            <person name="Cha I."/>
            <person name="Kang H."/>
            <person name="Kim H."/>
            <person name="Kang J."/>
            <person name="Joh K."/>
        </authorList>
    </citation>
    <scope>NUCLEOTIDE SEQUENCE [LARGE SCALE GENOMIC DNA]</scope>
    <source>
        <strain evidence="13 14">HMF7854</strain>
    </source>
</reference>
<organism evidence="13 14">
    <name type="scientific">Sphingomonas ginkgonis</name>
    <dbReference type="NCBI Taxonomy" id="2315330"/>
    <lineage>
        <taxon>Bacteria</taxon>
        <taxon>Pseudomonadati</taxon>
        <taxon>Pseudomonadota</taxon>
        <taxon>Alphaproteobacteria</taxon>
        <taxon>Sphingomonadales</taxon>
        <taxon>Sphingomonadaceae</taxon>
        <taxon>Sphingomonas</taxon>
    </lineage>
</organism>
<feature type="region of interest" description="Disordered" evidence="9">
    <location>
        <begin position="1"/>
        <end position="26"/>
    </location>
</feature>
<dbReference type="RefSeq" id="WP_126719490.1">
    <property type="nucleotide sequence ID" value="NZ_RWJF01000001.1"/>
</dbReference>
<protein>
    <submittedName>
        <fullName evidence="13">Cation transporter</fullName>
    </submittedName>
</protein>
<dbReference type="NCBIfam" id="TIGR01297">
    <property type="entry name" value="CDF"/>
    <property type="match status" value="1"/>
</dbReference>
<evidence type="ECO:0000256" key="2">
    <source>
        <dbReference type="ARBA" id="ARBA00008873"/>
    </source>
</evidence>
<dbReference type="InterPro" id="IPR027470">
    <property type="entry name" value="Cation_efflux_CTD"/>
</dbReference>
<feature type="transmembrane region" description="Helical" evidence="10">
    <location>
        <begin position="171"/>
        <end position="193"/>
    </location>
</feature>
<keyword evidence="6 10" id="KW-1133">Transmembrane helix</keyword>
<gene>
    <name evidence="13" type="ORF">HMF7854_12760</name>
</gene>
<proteinExistence type="inferred from homology"/>
<evidence type="ECO:0000256" key="6">
    <source>
        <dbReference type="ARBA" id="ARBA00022989"/>
    </source>
</evidence>
<evidence type="ECO:0000256" key="1">
    <source>
        <dbReference type="ARBA" id="ARBA00004141"/>
    </source>
</evidence>
<dbReference type="GO" id="GO:0005886">
    <property type="term" value="C:plasma membrane"/>
    <property type="evidence" value="ECO:0007669"/>
    <property type="project" value="TreeGrafter"/>
</dbReference>
<name>A0A429VCJ6_9SPHN</name>
<comment type="subcellular location">
    <subcellularLocation>
        <location evidence="1">Membrane</location>
        <topology evidence="1">Multi-pass membrane protein</topology>
    </subcellularLocation>
</comment>
<feature type="compositionally biased region" description="Basic residues" evidence="9">
    <location>
        <begin position="1"/>
        <end position="20"/>
    </location>
</feature>
<dbReference type="InterPro" id="IPR002524">
    <property type="entry name" value="Cation_efflux"/>
</dbReference>
<dbReference type="GO" id="GO:0005385">
    <property type="term" value="F:zinc ion transmembrane transporter activity"/>
    <property type="evidence" value="ECO:0007669"/>
    <property type="project" value="TreeGrafter"/>
</dbReference>
<dbReference type="AlphaFoldDB" id="A0A429VCJ6"/>